<organism evidence="1 2">
    <name type="scientific">[Mycobacterium] zoologicum</name>
    <dbReference type="NCBI Taxonomy" id="2872311"/>
    <lineage>
        <taxon>Bacteria</taxon>
        <taxon>Bacillati</taxon>
        <taxon>Actinomycetota</taxon>
        <taxon>Actinomycetes</taxon>
        <taxon>Mycobacteriales</taxon>
        <taxon>Mycobacteriaceae</taxon>
        <taxon>Mycolicibacter</taxon>
    </lineage>
</organism>
<name>A0ABU5YGE9_9MYCO</name>
<protein>
    <submittedName>
        <fullName evidence="1">Uncharacterized protein</fullName>
    </submittedName>
</protein>
<gene>
    <name evidence="1" type="ORF">KV112_04005</name>
</gene>
<dbReference type="Gene3D" id="3.90.176.10">
    <property type="entry name" value="Toxin ADP-ribosyltransferase, Chain A, domain 1"/>
    <property type="match status" value="1"/>
</dbReference>
<keyword evidence="2" id="KW-1185">Reference proteome</keyword>
<evidence type="ECO:0000313" key="1">
    <source>
        <dbReference type="EMBL" id="MEB3048911.1"/>
    </source>
</evidence>
<proteinExistence type="predicted"/>
<evidence type="ECO:0000313" key="2">
    <source>
        <dbReference type="Proteomes" id="UP001299046"/>
    </source>
</evidence>
<dbReference type="Proteomes" id="UP001299046">
    <property type="component" value="Unassembled WGS sequence"/>
</dbReference>
<reference evidence="1 2" key="1">
    <citation type="submission" date="2023-12" db="EMBL/GenBank/DDBJ databases">
        <title>Description of new species of Mycobacterium terrae complex isolated from sewage at the Sao Paulo Zoological Park Foundation in Brazil.</title>
        <authorList>
            <person name="Romagnoli C.L."/>
            <person name="Conceicao E.C."/>
            <person name="Machado E."/>
            <person name="Barreto L.B.P.F."/>
            <person name="Sharma A."/>
            <person name="Silva N.M."/>
            <person name="Marques L.E."/>
            <person name="Juliana M.A."/>
            <person name="Lourenco M.C.S."/>
            <person name="Digiampietri L.A."/>
            <person name="Suffys P.N."/>
            <person name="Viana-Niero C."/>
        </authorList>
    </citation>
    <scope>NUCLEOTIDE SEQUENCE [LARGE SCALE GENOMIC DNA]</scope>
    <source>
        <strain evidence="1 2">MYC123</strain>
    </source>
</reference>
<dbReference type="RefSeq" id="WP_224861790.1">
    <property type="nucleotide sequence ID" value="NZ_JAYJJT010000003.1"/>
</dbReference>
<sequence length="173" mass="18797">MFADQTHSATPGQRSAVMRWQAKDRYYEQVQRAAQGDPDASDDARKVVSVLHDLARPLLDDVQVWRGIRSVRDSFHVGIGELCAGTTHITVWFVAAAIDPNVARDEFTGPGRDPAVLKIRAKAGTGAIWIPPIGDPDVAYQGELLLIPGSMLRILAVATMSGLPMIEAEVSRP</sequence>
<dbReference type="EMBL" id="JAYJJT010000003">
    <property type="protein sequence ID" value="MEB3048911.1"/>
    <property type="molecule type" value="Genomic_DNA"/>
</dbReference>
<comment type="caution">
    <text evidence="1">The sequence shown here is derived from an EMBL/GenBank/DDBJ whole genome shotgun (WGS) entry which is preliminary data.</text>
</comment>
<accession>A0ABU5YGE9</accession>